<evidence type="ECO:0000313" key="23">
    <source>
        <dbReference type="Proteomes" id="UP000007110"/>
    </source>
</evidence>
<dbReference type="InterPro" id="IPR001406">
    <property type="entry name" value="PsdUridine_synth_TruA"/>
</dbReference>
<dbReference type="Gene3D" id="3.30.70.580">
    <property type="entry name" value="Pseudouridine synthase I, catalytic domain, N-terminal subdomain"/>
    <property type="match status" value="1"/>
</dbReference>
<comment type="similarity">
    <text evidence="3">Belongs to the tRNA pseudouridine synthase TruA family.</text>
</comment>
<dbReference type="FunCoup" id="A0A7M7NWQ4">
    <property type="interactions" value="1980"/>
</dbReference>
<evidence type="ECO:0000256" key="13">
    <source>
        <dbReference type="ARBA" id="ARBA00068582"/>
    </source>
</evidence>
<keyword evidence="4" id="KW-0507">mRNA processing</keyword>
<sequence>MIRKALNNLVKSAVSSFKMADIVPTAAAMSSDGDSMTVSPATADDRKRAADNSPDKDCKMQKLEVPDSVSSIDVTNGSDGPKRSKLLKRKVAILLSYAGANYVGMQRNPGVQTIEEDLVNALVKSGAIPEDCGRNMNKMSFQRCARTDKGVSAAGQVVSLKVLMLDNLMERINEHLPPVIRVMGVTRTTGGFNCKNNCEFRTYMYLIPTFAFTPLEDFTLEKYRVSDEKIEEVGEQLKKYIGTHNFHNFTSGKAFTDPSANRYIKEFTCEKGFVDDGLEFAVIKVKGQSFMLHQIRKMLGLVLAVVRGLTPPSTVERAFQEPKLDIPRAPGLGLVLEAVHYDCYNKRWGNDGLHEPLTFEASKEKIEAFKHKHIYPNIIVREKYNKSMLQWLSTLPLHSYDVVGTRNPLRIAATEMKKAQEEQSESSSSDIEASKTAMESAIQAALKQRTEPASEPEPLQETKQTNSEPSNEETASHTVQEALSPSDKPEQQDRTETDSTDSHNVTSKEQVN</sequence>
<keyword evidence="23" id="KW-1185">Reference proteome</keyword>
<dbReference type="Pfam" id="PF01416">
    <property type="entry name" value="PseudoU_synth_1"/>
    <property type="match status" value="1"/>
</dbReference>
<evidence type="ECO:0000313" key="22">
    <source>
        <dbReference type="EnsemblMetazoa" id="XP_030842056"/>
    </source>
</evidence>
<dbReference type="InterPro" id="IPR020095">
    <property type="entry name" value="PsdUridine_synth_TruA_C"/>
</dbReference>
<evidence type="ECO:0000256" key="2">
    <source>
        <dbReference type="ARBA" id="ARBA00004123"/>
    </source>
</evidence>
<feature type="domain" description="Pseudouridine synthase I TruA alpha/beta" evidence="21">
    <location>
        <begin position="238"/>
        <end position="342"/>
    </location>
</feature>
<feature type="region of interest" description="Disordered" evidence="20">
    <location>
        <begin position="29"/>
        <end position="59"/>
    </location>
</feature>
<evidence type="ECO:0000256" key="18">
    <source>
        <dbReference type="PIRSR" id="PIRSR641708-1"/>
    </source>
</evidence>
<dbReference type="GO" id="GO:0009982">
    <property type="term" value="F:pseudouridine synthase activity"/>
    <property type="evidence" value="ECO:0000318"/>
    <property type="project" value="GO_Central"/>
</dbReference>
<evidence type="ECO:0000256" key="10">
    <source>
        <dbReference type="ARBA" id="ARBA00053709"/>
    </source>
</evidence>
<dbReference type="PANTHER" id="PTHR11142">
    <property type="entry name" value="PSEUDOURIDYLATE SYNTHASE"/>
    <property type="match status" value="1"/>
</dbReference>
<comment type="catalytic activity">
    <reaction evidence="8">
        <text>a uridine in tRNA = a pseudouridine in tRNA</text>
        <dbReference type="Rhea" id="RHEA:54572"/>
        <dbReference type="Rhea" id="RHEA-COMP:13339"/>
        <dbReference type="Rhea" id="RHEA-COMP:13934"/>
        <dbReference type="ChEBI" id="CHEBI:65314"/>
        <dbReference type="ChEBI" id="CHEBI:65315"/>
    </reaction>
</comment>
<evidence type="ECO:0000256" key="6">
    <source>
        <dbReference type="ARBA" id="ARBA00023235"/>
    </source>
</evidence>
<feature type="compositionally biased region" description="Polar residues" evidence="20">
    <location>
        <begin position="461"/>
        <end position="483"/>
    </location>
</feature>
<evidence type="ECO:0000256" key="15">
    <source>
        <dbReference type="ARBA" id="ARBA00079087"/>
    </source>
</evidence>
<evidence type="ECO:0000256" key="5">
    <source>
        <dbReference type="ARBA" id="ARBA00022694"/>
    </source>
</evidence>
<comment type="function">
    <text evidence="10">Pseudouridylate synthase that catalyzes pseudouridylation of tRNAs and mRNAs. Acts on positions 27/28 in the anticodon stem and also positions 34 and 36 in the anticodon of an intron containing tRNA. Also catalyzes pseudouridylation of mRNAs: mediates pseudouridylation of mRNAs with the consensus sequence 5'-UGUAG-3'. Acts as a regulator of pre-mRNA splicing by mediating pseudouridylation of pre-mRNAs at locations associated with alternatively spliced regions. Pseudouridylation of pre-mRNAs near splice sites directly regulates mRNA splicing and mRNA 3'-end processing. Involved in regulation of nuclear receptor activity through pseudouridylation of SRA1 mRNA.</text>
</comment>
<evidence type="ECO:0000256" key="3">
    <source>
        <dbReference type="ARBA" id="ARBA00009375"/>
    </source>
</evidence>
<dbReference type="InterPro" id="IPR020094">
    <property type="entry name" value="TruA/RsuA/RluB/E/F_N"/>
</dbReference>
<dbReference type="GO" id="GO:0003723">
    <property type="term" value="F:RNA binding"/>
    <property type="evidence" value="ECO:0007669"/>
    <property type="project" value="InterPro"/>
</dbReference>
<evidence type="ECO:0000259" key="21">
    <source>
        <dbReference type="Pfam" id="PF01416"/>
    </source>
</evidence>
<dbReference type="AlphaFoldDB" id="A0A7M7NWQ4"/>
<dbReference type="Gene3D" id="3.30.70.660">
    <property type="entry name" value="Pseudouridine synthase I, catalytic domain, C-terminal subdomain"/>
    <property type="match status" value="1"/>
</dbReference>
<keyword evidence="7" id="KW-0539">Nucleus</keyword>
<dbReference type="InParanoid" id="A0A7M7NWQ4"/>
<dbReference type="GO" id="GO:0031119">
    <property type="term" value="P:tRNA pseudouridine synthesis"/>
    <property type="evidence" value="ECO:0000318"/>
    <property type="project" value="GO_Central"/>
</dbReference>
<dbReference type="FunFam" id="3.30.70.580:FF:000002">
    <property type="entry name" value="tRNA pseudouridine synthase"/>
    <property type="match status" value="1"/>
</dbReference>
<dbReference type="GO" id="GO:0006397">
    <property type="term" value="P:mRNA processing"/>
    <property type="evidence" value="ECO:0007669"/>
    <property type="project" value="UniProtKB-KW"/>
</dbReference>
<evidence type="ECO:0000256" key="16">
    <source>
        <dbReference type="ARBA" id="ARBA00080849"/>
    </source>
</evidence>
<dbReference type="EC" id="5.4.99.12" evidence="12"/>
<reference evidence="23" key="1">
    <citation type="submission" date="2015-02" db="EMBL/GenBank/DDBJ databases">
        <title>Genome sequencing for Strongylocentrotus purpuratus.</title>
        <authorList>
            <person name="Murali S."/>
            <person name="Liu Y."/>
            <person name="Vee V."/>
            <person name="English A."/>
            <person name="Wang M."/>
            <person name="Skinner E."/>
            <person name="Han Y."/>
            <person name="Muzny D.M."/>
            <person name="Worley K.C."/>
            <person name="Gibbs R.A."/>
        </authorList>
    </citation>
    <scope>NUCLEOTIDE SEQUENCE</scope>
</reference>
<evidence type="ECO:0000256" key="12">
    <source>
        <dbReference type="ARBA" id="ARBA00066509"/>
    </source>
</evidence>
<dbReference type="FunFam" id="3.30.70.660:FF:000002">
    <property type="entry name" value="tRNA pseudouridine synthase"/>
    <property type="match status" value="1"/>
</dbReference>
<dbReference type="RefSeq" id="XP_030842056.1">
    <property type="nucleotide sequence ID" value="XM_030986196.1"/>
</dbReference>
<dbReference type="InterPro" id="IPR041708">
    <property type="entry name" value="PUS1/PUS2-like"/>
</dbReference>
<reference evidence="22" key="2">
    <citation type="submission" date="2021-01" db="UniProtKB">
        <authorList>
            <consortium name="EnsemblMetazoa"/>
        </authorList>
    </citation>
    <scope>IDENTIFICATION</scope>
</reference>
<feature type="compositionally biased region" description="Polar residues" evidence="20">
    <location>
        <begin position="502"/>
        <end position="512"/>
    </location>
</feature>
<name>A0A7M7NWQ4_STRPU</name>
<dbReference type="NCBIfam" id="TIGR00071">
    <property type="entry name" value="hisT_truA"/>
    <property type="match status" value="1"/>
</dbReference>
<dbReference type="SUPFAM" id="SSF55120">
    <property type="entry name" value="Pseudouridine synthase"/>
    <property type="match status" value="1"/>
</dbReference>
<feature type="compositionally biased region" description="Basic and acidic residues" evidence="20">
    <location>
        <begin position="43"/>
        <end position="59"/>
    </location>
</feature>
<dbReference type="GO" id="GO:0160147">
    <property type="term" value="F:tRNA pseudouridine(38-40) synthase activity"/>
    <property type="evidence" value="ECO:0007669"/>
    <property type="project" value="UniProtKB-EC"/>
</dbReference>
<feature type="region of interest" description="Disordered" evidence="20">
    <location>
        <begin position="415"/>
        <end position="512"/>
    </location>
</feature>
<dbReference type="PANTHER" id="PTHR11142:SF4">
    <property type="entry name" value="PSEUDOURIDYLATE SYNTHASE 1 HOMOLOG"/>
    <property type="match status" value="1"/>
</dbReference>
<evidence type="ECO:0000256" key="14">
    <source>
        <dbReference type="ARBA" id="ARBA00075153"/>
    </source>
</evidence>
<comment type="catalytic activity">
    <reaction evidence="9">
        <text>uridine(38/39/40) in tRNA = pseudouridine(38/39/40) in tRNA</text>
        <dbReference type="Rhea" id="RHEA:22376"/>
        <dbReference type="Rhea" id="RHEA-COMP:10085"/>
        <dbReference type="Rhea" id="RHEA-COMP:10087"/>
        <dbReference type="ChEBI" id="CHEBI:65314"/>
        <dbReference type="ChEBI" id="CHEBI:65315"/>
        <dbReference type="EC" id="5.4.99.12"/>
    </reaction>
</comment>
<proteinExistence type="inferred from homology"/>
<evidence type="ECO:0000256" key="11">
    <source>
        <dbReference type="ARBA" id="ARBA00064589"/>
    </source>
</evidence>
<dbReference type="Proteomes" id="UP000007110">
    <property type="component" value="Unassembled WGS sequence"/>
</dbReference>
<organism evidence="22 23">
    <name type="scientific">Strongylocentrotus purpuratus</name>
    <name type="common">Purple sea urchin</name>
    <dbReference type="NCBI Taxonomy" id="7668"/>
    <lineage>
        <taxon>Eukaryota</taxon>
        <taxon>Metazoa</taxon>
        <taxon>Echinodermata</taxon>
        <taxon>Eleutherozoa</taxon>
        <taxon>Echinozoa</taxon>
        <taxon>Echinoidea</taxon>
        <taxon>Euechinoidea</taxon>
        <taxon>Echinacea</taxon>
        <taxon>Camarodonta</taxon>
        <taxon>Echinidea</taxon>
        <taxon>Strongylocentrotidae</taxon>
        <taxon>Strongylocentrotus</taxon>
    </lineage>
</organism>
<protein>
    <recommendedName>
        <fullName evidence="13">Pseudouridylate synthase 1 homolog</fullName>
        <ecNumber evidence="12">5.4.99.12</ecNumber>
    </recommendedName>
    <alternativeName>
        <fullName evidence="14">tRNA pseudouridine synthase 1</fullName>
    </alternativeName>
    <alternativeName>
        <fullName evidence="17">tRNA pseudouridine(38-40) synthase</fullName>
    </alternativeName>
    <alternativeName>
        <fullName evidence="15">tRNA pseudouridylate synthase I</fullName>
    </alternativeName>
    <alternativeName>
        <fullName evidence="16">tRNA-uridine isomerase I</fullName>
    </alternativeName>
</protein>
<dbReference type="EnsemblMetazoa" id="XM_030986196">
    <property type="protein sequence ID" value="XP_030842056"/>
    <property type="gene ID" value="LOC591551"/>
</dbReference>
<dbReference type="CTD" id="80324"/>
<dbReference type="GO" id="GO:1990481">
    <property type="term" value="P:mRNA pseudouridine synthesis"/>
    <property type="evidence" value="ECO:0000318"/>
    <property type="project" value="GO_Central"/>
</dbReference>
<dbReference type="CDD" id="cd02568">
    <property type="entry name" value="PseudoU_synth_PUS1_PUS2"/>
    <property type="match status" value="1"/>
</dbReference>
<dbReference type="InterPro" id="IPR020103">
    <property type="entry name" value="PsdUridine_synth_cat_dom_sf"/>
</dbReference>
<feature type="active site" description="Nucleophile" evidence="18">
    <location>
        <position position="148"/>
    </location>
</feature>
<evidence type="ECO:0000256" key="19">
    <source>
        <dbReference type="PIRSR" id="PIRSR641708-2"/>
    </source>
</evidence>
<comment type="catalytic activity">
    <reaction evidence="1">
        <text>a uridine in mRNA = a pseudouridine in mRNA</text>
        <dbReference type="Rhea" id="RHEA:56644"/>
        <dbReference type="Rhea" id="RHEA-COMP:14658"/>
        <dbReference type="Rhea" id="RHEA-COMP:14659"/>
        <dbReference type="ChEBI" id="CHEBI:65314"/>
        <dbReference type="ChEBI" id="CHEBI:65315"/>
    </reaction>
</comment>
<evidence type="ECO:0000256" key="20">
    <source>
        <dbReference type="SAM" id="MobiDB-lite"/>
    </source>
</evidence>
<dbReference type="HAMAP" id="MF_00171">
    <property type="entry name" value="TruA"/>
    <property type="match status" value="1"/>
</dbReference>
<dbReference type="KEGG" id="spu:591551"/>
<feature type="compositionally biased region" description="Basic and acidic residues" evidence="20">
    <location>
        <begin position="487"/>
        <end position="501"/>
    </location>
</feature>
<keyword evidence="5" id="KW-0819">tRNA processing</keyword>
<evidence type="ECO:0000256" key="8">
    <source>
        <dbReference type="ARBA" id="ARBA00036943"/>
    </source>
</evidence>
<evidence type="ECO:0000256" key="4">
    <source>
        <dbReference type="ARBA" id="ARBA00022664"/>
    </source>
</evidence>
<evidence type="ECO:0000256" key="9">
    <source>
        <dbReference type="ARBA" id="ARBA00052184"/>
    </source>
</evidence>
<dbReference type="InterPro" id="IPR020097">
    <property type="entry name" value="PsdUridine_synth_TruA_a/b_dom"/>
</dbReference>
<dbReference type="GeneID" id="591551"/>
<evidence type="ECO:0000256" key="7">
    <source>
        <dbReference type="ARBA" id="ARBA00023242"/>
    </source>
</evidence>
<comment type="subunit">
    <text evidence="11">Monomer. Forms a complex with RARG and the SRA1 RNA in the nucleus.</text>
</comment>
<dbReference type="GO" id="GO:0005634">
    <property type="term" value="C:nucleus"/>
    <property type="evidence" value="ECO:0000318"/>
    <property type="project" value="GO_Central"/>
</dbReference>
<dbReference type="OMA" id="NNCNART"/>
<evidence type="ECO:0000256" key="17">
    <source>
        <dbReference type="ARBA" id="ARBA00081344"/>
    </source>
</evidence>
<evidence type="ECO:0000256" key="1">
    <source>
        <dbReference type="ARBA" id="ARBA00001166"/>
    </source>
</evidence>
<accession>A0A7M7NWQ4</accession>
<keyword evidence="6" id="KW-0413">Isomerase</keyword>
<dbReference type="OrthoDB" id="10256309at2759"/>
<comment type="subcellular location">
    <subcellularLocation>
        <location evidence="2">Nucleus</location>
    </subcellularLocation>
</comment>
<feature type="binding site" evidence="19">
    <location>
        <position position="203"/>
    </location>
    <ligand>
        <name>substrate</name>
    </ligand>
</feature>